<dbReference type="EMBL" id="FXAF01000006">
    <property type="protein sequence ID" value="SMF35575.1"/>
    <property type="molecule type" value="Genomic_DNA"/>
</dbReference>
<protein>
    <recommendedName>
        <fullName evidence="2">histidine kinase</fullName>
        <ecNumber evidence="2">2.7.13.3</ecNumber>
    </recommendedName>
</protein>
<feature type="transmembrane region" description="Helical" evidence="6">
    <location>
        <begin position="209"/>
        <end position="230"/>
    </location>
</feature>
<feature type="transmembrane region" description="Helical" evidence="6">
    <location>
        <begin position="33"/>
        <end position="56"/>
    </location>
</feature>
<dbReference type="Pfam" id="PF02518">
    <property type="entry name" value="HATPase_c"/>
    <property type="match status" value="1"/>
</dbReference>
<dbReference type="GO" id="GO:0004673">
    <property type="term" value="F:protein histidine kinase activity"/>
    <property type="evidence" value="ECO:0007669"/>
    <property type="project" value="UniProtKB-EC"/>
</dbReference>
<name>A0A1X7EKQ3_9HYPH</name>
<dbReference type="PANTHER" id="PTHR24421">
    <property type="entry name" value="NITRATE/NITRITE SENSOR PROTEIN NARX-RELATED"/>
    <property type="match status" value="1"/>
</dbReference>
<dbReference type="SUPFAM" id="SSF55874">
    <property type="entry name" value="ATPase domain of HSP90 chaperone/DNA topoisomerase II/histidine kinase"/>
    <property type="match status" value="1"/>
</dbReference>
<keyword evidence="6" id="KW-0812">Transmembrane</keyword>
<sequence length="490" mass="53602">MLEMSDTGTDAMPAAARPRNISLPLDWFRAQTLSMQFLAGSGVLILFTTLVAGYLISEITSGSAVRNKAGAAAVLVQSMTEPIVQALAIQNTLPSEAIEQLDALLADPSFRQRFPHLEVWRPEGKVAYSLSKELINREFPPPPGLMQALSGDVAVYRADLTAPEHTTRNFRIPYLEIYSPLREHTSGRIIAVAEIHEAVLADEAARLRWMSWAAVALVSAFLMTGLFGIVQRGSRTIELQKRHLIQRAEETEATSAELLELRNRARLASLELADLNEKFIRSIGADLHDGPSQLLGFAILQIEQVRTVKTAARRRITLAALKDALDSALSEIRIIAKSLVLPEIEHLGAEAIIARAIKLHEARTDTQVAFEPGGADIDLPPAIKTCLYRFVQEGLNNAYRHAGGHGQRVQCRIDARIMEVSVHDSGRLAGTGSDIGNNTGMGIYGLRQRIESLGGRLSFERQPGRGARLKMVFELGEGACLGQTGIAHHR</sequence>
<dbReference type="InterPro" id="IPR050482">
    <property type="entry name" value="Sensor_HK_TwoCompSys"/>
</dbReference>
<gene>
    <name evidence="8" type="ORF">SAMN02982989_1455</name>
</gene>
<evidence type="ECO:0000256" key="5">
    <source>
        <dbReference type="ARBA" id="ARBA00023012"/>
    </source>
</evidence>
<dbReference type="AlphaFoldDB" id="A0A1X7EKQ3"/>
<feature type="domain" description="Histidine kinase/HSP90-like ATPase" evidence="7">
    <location>
        <begin position="387"/>
        <end position="474"/>
    </location>
</feature>
<dbReference type="Gene3D" id="3.30.565.10">
    <property type="entry name" value="Histidine kinase-like ATPase, C-terminal domain"/>
    <property type="match status" value="1"/>
</dbReference>
<evidence type="ECO:0000259" key="7">
    <source>
        <dbReference type="Pfam" id="PF02518"/>
    </source>
</evidence>
<reference evidence="9" key="1">
    <citation type="submission" date="2017-04" db="EMBL/GenBank/DDBJ databases">
        <authorList>
            <person name="Varghese N."/>
            <person name="Submissions S."/>
        </authorList>
    </citation>
    <scope>NUCLEOTIDE SEQUENCE [LARGE SCALE GENOMIC DNA]</scope>
    <source>
        <strain evidence="9">B4P</strain>
    </source>
</reference>
<evidence type="ECO:0000313" key="9">
    <source>
        <dbReference type="Proteomes" id="UP000192903"/>
    </source>
</evidence>
<dbReference type="GO" id="GO:0000160">
    <property type="term" value="P:phosphorelay signal transduction system"/>
    <property type="evidence" value="ECO:0007669"/>
    <property type="project" value="UniProtKB-KW"/>
</dbReference>
<dbReference type="InterPro" id="IPR003594">
    <property type="entry name" value="HATPase_dom"/>
</dbReference>
<dbReference type="EC" id="2.7.13.3" evidence="2"/>
<keyword evidence="5" id="KW-0902">Two-component regulatory system</keyword>
<keyword evidence="6" id="KW-0472">Membrane</keyword>
<evidence type="ECO:0000256" key="3">
    <source>
        <dbReference type="ARBA" id="ARBA00022679"/>
    </source>
</evidence>
<evidence type="ECO:0000256" key="1">
    <source>
        <dbReference type="ARBA" id="ARBA00000085"/>
    </source>
</evidence>
<evidence type="ECO:0000313" key="8">
    <source>
        <dbReference type="EMBL" id="SMF35575.1"/>
    </source>
</evidence>
<evidence type="ECO:0000256" key="6">
    <source>
        <dbReference type="SAM" id="Phobius"/>
    </source>
</evidence>
<evidence type="ECO:0000256" key="2">
    <source>
        <dbReference type="ARBA" id="ARBA00012438"/>
    </source>
</evidence>
<dbReference type="STRING" id="464029.SAMN02982989_1455"/>
<dbReference type="Proteomes" id="UP000192903">
    <property type="component" value="Unassembled WGS sequence"/>
</dbReference>
<dbReference type="CDD" id="cd16917">
    <property type="entry name" value="HATPase_UhpB-NarQ-NarX-like"/>
    <property type="match status" value="1"/>
</dbReference>
<comment type="catalytic activity">
    <reaction evidence="1">
        <text>ATP + protein L-histidine = ADP + protein N-phospho-L-histidine.</text>
        <dbReference type="EC" id="2.7.13.3"/>
    </reaction>
</comment>
<keyword evidence="6" id="KW-1133">Transmembrane helix</keyword>
<keyword evidence="3" id="KW-0808">Transferase</keyword>
<dbReference type="InterPro" id="IPR036890">
    <property type="entry name" value="HATPase_C_sf"/>
</dbReference>
<accession>A0A1X7EKQ3</accession>
<keyword evidence="4" id="KW-0418">Kinase</keyword>
<evidence type="ECO:0000256" key="4">
    <source>
        <dbReference type="ARBA" id="ARBA00022777"/>
    </source>
</evidence>
<organism evidence="8 9">
    <name type="scientific">Xaviernesmea oryzae</name>
    <dbReference type="NCBI Taxonomy" id="464029"/>
    <lineage>
        <taxon>Bacteria</taxon>
        <taxon>Pseudomonadati</taxon>
        <taxon>Pseudomonadota</taxon>
        <taxon>Alphaproteobacteria</taxon>
        <taxon>Hyphomicrobiales</taxon>
        <taxon>Rhizobiaceae</taxon>
        <taxon>Rhizobium/Agrobacterium group</taxon>
        <taxon>Xaviernesmea</taxon>
    </lineage>
</organism>
<keyword evidence="9" id="KW-1185">Reference proteome</keyword>
<dbReference type="PANTHER" id="PTHR24421:SF10">
    <property type="entry name" value="NITRATE_NITRITE SENSOR PROTEIN NARQ"/>
    <property type="match status" value="1"/>
</dbReference>
<proteinExistence type="predicted"/>